<keyword evidence="2" id="KW-0805">Transcription regulation</keyword>
<dbReference type="InterPro" id="IPR000847">
    <property type="entry name" value="LysR_HTH_N"/>
</dbReference>
<reference evidence="8" key="1">
    <citation type="journal article" date="2019" name="Int. J. Syst. Evol. Microbiol.">
        <title>The Global Catalogue of Microorganisms (GCM) 10K type strain sequencing project: providing services to taxonomists for standard genome sequencing and annotation.</title>
        <authorList>
            <consortium name="The Broad Institute Genomics Platform"/>
            <consortium name="The Broad Institute Genome Sequencing Center for Infectious Disease"/>
            <person name="Wu L."/>
            <person name="Ma J."/>
        </authorList>
    </citation>
    <scope>NUCLEOTIDE SEQUENCE [LARGE SCALE GENOMIC DNA]</scope>
    <source>
        <strain evidence="8">CGMCC 1.19029</strain>
    </source>
</reference>
<name>A0ABV8S2J3_9BURK</name>
<keyword evidence="4" id="KW-0010">Activator</keyword>
<evidence type="ECO:0000313" key="8">
    <source>
        <dbReference type="Proteomes" id="UP001595756"/>
    </source>
</evidence>
<dbReference type="RefSeq" id="WP_376814417.1">
    <property type="nucleotide sequence ID" value="NZ_JBHSDY010000012.1"/>
</dbReference>
<keyword evidence="8" id="KW-1185">Reference proteome</keyword>
<evidence type="ECO:0000256" key="4">
    <source>
        <dbReference type="ARBA" id="ARBA00023159"/>
    </source>
</evidence>
<evidence type="ECO:0000256" key="2">
    <source>
        <dbReference type="ARBA" id="ARBA00023015"/>
    </source>
</evidence>
<dbReference type="EMBL" id="JBHSDY010000012">
    <property type="protein sequence ID" value="MFC4299880.1"/>
    <property type="molecule type" value="Genomic_DNA"/>
</dbReference>
<dbReference type="PANTHER" id="PTHR30293:SF0">
    <property type="entry name" value="NITROGEN ASSIMILATION REGULATORY PROTEIN NAC"/>
    <property type="match status" value="1"/>
</dbReference>
<evidence type="ECO:0000256" key="5">
    <source>
        <dbReference type="ARBA" id="ARBA00023163"/>
    </source>
</evidence>
<dbReference type="CDD" id="cd08433">
    <property type="entry name" value="PBP2_Nac"/>
    <property type="match status" value="1"/>
</dbReference>
<dbReference type="Gene3D" id="1.10.10.10">
    <property type="entry name" value="Winged helix-like DNA-binding domain superfamily/Winged helix DNA-binding domain"/>
    <property type="match status" value="1"/>
</dbReference>
<dbReference type="Pfam" id="PF03466">
    <property type="entry name" value="LysR_substrate"/>
    <property type="match status" value="1"/>
</dbReference>
<dbReference type="SUPFAM" id="SSF46785">
    <property type="entry name" value="Winged helix' DNA-binding domain"/>
    <property type="match status" value="1"/>
</dbReference>
<evidence type="ECO:0000256" key="1">
    <source>
        <dbReference type="ARBA" id="ARBA00009437"/>
    </source>
</evidence>
<evidence type="ECO:0000313" key="7">
    <source>
        <dbReference type="EMBL" id="MFC4299880.1"/>
    </source>
</evidence>
<dbReference type="Gene3D" id="3.40.190.290">
    <property type="match status" value="1"/>
</dbReference>
<accession>A0ABV8S2J3</accession>
<gene>
    <name evidence="7" type="ORF">ACFO0J_17700</name>
</gene>
<comment type="caution">
    <text evidence="7">The sequence shown here is derived from an EMBL/GenBank/DDBJ whole genome shotgun (WGS) entry which is preliminary data.</text>
</comment>
<feature type="domain" description="HTH lysR-type" evidence="6">
    <location>
        <begin position="1"/>
        <end position="58"/>
    </location>
</feature>
<dbReference type="InterPro" id="IPR036388">
    <property type="entry name" value="WH-like_DNA-bd_sf"/>
</dbReference>
<evidence type="ECO:0000256" key="3">
    <source>
        <dbReference type="ARBA" id="ARBA00023125"/>
    </source>
</evidence>
<dbReference type="InterPro" id="IPR036390">
    <property type="entry name" value="WH_DNA-bd_sf"/>
</dbReference>
<keyword evidence="3" id="KW-0238">DNA-binding</keyword>
<evidence type="ECO:0000259" key="6">
    <source>
        <dbReference type="PROSITE" id="PS50931"/>
    </source>
</evidence>
<dbReference type="PANTHER" id="PTHR30293">
    <property type="entry name" value="TRANSCRIPTIONAL REGULATORY PROTEIN NAC-RELATED"/>
    <property type="match status" value="1"/>
</dbReference>
<dbReference type="PROSITE" id="PS50931">
    <property type="entry name" value="HTH_LYSR"/>
    <property type="match status" value="1"/>
</dbReference>
<organism evidence="7 8">
    <name type="scientific">Castellaniella hirudinis</name>
    <dbReference type="NCBI Taxonomy" id="1144617"/>
    <lineage>
        <taxon>Bacteria</taxon>
        <taxon>Pseudomonadati</taxon>
        <taxon>Pseudomonadota</taxon>
        <taxon>Betaproteobacteria</taxon>
        <taxon>Burkholderiales</taxon>
        <taxon>Alcaligenaceae</taxon>
        <taxon>Castellaniella</taxon>
    </lineage>
</organism>
<dbReference type="Pfam" id="PF00126">
    <property type="entry name" value="HTH_1"/>
    <property type="match status" value="1"/>
</dbReference>
<proteinExistence type="inferred from homology"/>
<dbReference type="SUPFAM" id="SSF53850">
    <property type="entry name" value="Periplasmic binding protein-like II"/>
    <property type="match status" value="1"/>
</dbReference>
<dbReference type="InterPro" id="IPR005119">
    <property type="entry name" value="LysR_subst-bd"/>
</dbReference>
<sequence>MEIRQLRYFVCAIEQGSMGKAARELGVVTSALSQQISRLESELSTRLLLRTAAGVAPTDAGIAFFRQAQLALRNIDEAARAAQQARLSGHVSVGLAPTTAAVLGLPLILAMRERYPDVRLHLVESLSGHLAAMLNARQLDLAILFNDEAGRKWSVMPLLEENLYVIAARGFKDFPRRKTVRLAGLAGLPLAMPTHMHGLRGVLASAMRRQARGPEVAMEIDSLAMLMDAVAAGLAATIQPGAAITRMAGRDLVMARISDPGLVRRNLLASLSDDELSPAGLAVRVALRDVVRGLVESGQWIGARSLHES</sequence>
<comment type="similarity">
    <text evidence="1">Belongs to the LysR transcriptional regulatory family.</text>
</comment>
<dbReference type="Proteomes" id="UP001595756">
    <property type="component" value="Unassembled WGS sequence"/>
</dbReference>
<keyword evidence="5" id="KW-0804">Transcription</keyword>
<protein>
    <submittedName>
        <fullName evidence="7">LysR substrate-binding domain-containing protein</fullName>
    </submittedName>
</protein>